<protein>
    <submittedName>
        <fullName evidence="1">DUF692 family protein</fullName>
    </submittedName>
</protein>
<sequence>MTAGLNVTCPESWKIAHGAGVELRPAVGFFELLLDNFLHLEPRDVRAEIGDVPISIHIMNSGWANRDPRGLADLAARVRDWCASFEVLYVSDHLLVTADEHGRRLPIVREIDYADPSVAGRAARWQELLGTTLLLENFASESPRGDGQVSYFRELCEQHGIRILFDASNALIAEQNGGDRWDLWGEPGVRAFVAAGHVSGFRPSDLDPAMLVDTHDCPLDERSRSHVHTMKQQGWLPPTMVVERESVLDAASWLADVRWVGELYA</sequence>
<dbReference type="RefSeq" id="WP_132509482.1">
    <property type="nucleotide sequence ID" value="NZ_SMKP01000042.1"/>
</dbReference>
<dbReference type="EMBL" id="SMKP01000042">
    <property type="protein sequence ID" value="TDD20733.1"/>
    <property type="molecule type" value="Genomic_DNA"/>
</dbReference>
<evidence type="ECO:0000313" key="2">
    <source>
        <dbReference type="Proteomes" id="UP000294543"/>
    </source>
</evidence>
<dbReference type="Gene3D" id="3.20.20.150">
    <property type="entry name" value="Divalent-metal-dependent TIM barrel enzymes"/>
    <property type="match status" value="1"/>
</dbReference>
<accession>A0A4R4WSZ6</accession>
<name>A0A4R4WSZ6_9ACTN</name>
<organism evidence="1 2">
    <name type="scientific">Nonomuraea diastatica</name>
    <dbReference type="NCBI Taxonomy" id="1848329"/>
    <lineage>
        <taxon>Bacteria</taxon>
        <taxon>Bacillati</taxon>
        <taxon>Actinomycetota</taxon>
        <taxon>Actinomycetes</taxon>
        <taxon>Streptosporangiales</taxon>
        <taxon>Streptosporangiaceae</taxon>
        <taxon>Nonomuraea</taxon>
    </lineage>
</organism>
<dbReference type="SUPFAM" id="SSF51658">
    <property type="entry name" value="Xylose isomerase-like"/>
    <property type="match status" value="1"/>
</dbReference>
<proteinExistence type="predicted"/>
<dbReference type="Proteomes" id="UP000294543">
    <property type="component" value="Unassembled WGS sequence"/>
</dbReference>
<gene>
    <name evidence="1" type="ORF">E1294_16930</name>
</gene>
<evidence type="ECO:0000313" key="1">
    <source>
        <dbReference type="EMBL" id="TDD20733.1"/>
    </source>
</evidence>
<keyword evidence="2" id="KW-1185">Reference proteome</keyword>
<comment type="caution">
    <text evidence="1">The sequence shown here is derived from an EMBL/GenBank/DDBJ whole genome shotgun (WGS) entry which is preliminary data.</text>
</comment>
<dbReference type="OrthoDB" id="9763101at2"/>
<dbReference type="InterPro" id="IPR007801">
    <property type="entry name" value="MbnB/TglH/ChrH"/>
</dbReference>
<dbReference type="Pfam" id="PF05114">
    <property type="entry name" value="MbnB_TglH_ChrH"/>
    <property type="match status" value="1"/>
</dbReference>
<dbReference type="AlphaFoldDB" id="A0A4R4WSZ6"/>
<dbReference type="InterPro" id="IPR036237">
    <property type="entry name" value="Xyl_isomerase-like_sf"/>
</dbReference>
<reference evidence="1 2" key="1">
    <citation type="submission" date="2019-03" db="EMBL/GenBank/DDBJ databases">
        <title>Draft genome sequences of novel Actinobacteria.</title>
        <authorList>
            <person name="Sahin N."/>
            <person name="Ay H."/>
            <person name="Saygin H."/>
        </authorList>
    </citation>
    <scope>NUCLEOTIDE SEQUENCE [LARGE SCALE GENOMIC DNA]</scope>
    <source>
        <strain evidence="1 2">KC712</strain>
    </source>
</reference>